<dbReference type="RefSeq" id="WP_105021758.1">
    <property type="nucleotide sequence ID" value="NZ_MSCM01000002.1"/>
</dbReference>
<evidence type="ECO:0000256" key="1">
    <source>
        <dbReference type="SAM" id="SignalP"/>
    </source>
</evidence>
<reference evidence="2 3" key="1">
    <citation type="submission" date="2016-12" db="EMBL/GenBank/DDBJ databases">
        <title>Trade-off between light-utilization and light-protection in marine flavobacteria.</title>
        <authorList>
            <person name="Kumagai Y."/>
            <person name="Yoshizawa S."/>
            <person name="Kogure K."/>
            <person name="Iwasaki W."/>
        </authorList>
    </citation>
    <scope>NUCLEOTIDE SEQUENCE [LARGE SCALE GENOMIC DNA]</scope>
    <source>
        <strain evidence="2 3">ATCC 43844</strain>
    </source>
</reference>
<keyword evidence="1" id="KW-0732">Signal</keyword>
<dbReference type="AlphaFoldDB" id="A0A2S7WFQ9"/>
<evidence type="ECO:0000313" key="2">
    <source>
        <dbReference type="EMBL" id="PQJ76450.1"/>
    </source>
</evidence>
<proteinExistence type="predicted"/>
<sequence>MRNILKLLLSLFILSSINTYSQSKKQIAEEKLSKIFEIKCEGVGTEGIYLIKVFSYSKDRFLAVEQAKMNAIRGVIFRGIPPGERGCVAQPAMVRDSNLEEQSNEYFKSFFAIGGKYSKFIDLTTEGAVKAEDRFVMKGKAFGLRGKVYKIGVVVSVNKNLLRKELEDAGIIKKLSSGF</sequence>
<evidence type="ECO:0000313" key="3">
    <source>
        <dbReference type="Proteomes" id="UP000239068"/>
    </source>
</evidence>
<organism evidence="2 3">
    <name type="scientific">Polaribacter glomeratus</name>
    <dbReference type="NCBI Taxonomy" id="102"/>
    <lineage>
        <taxon>Bacteria</taxon>
        <taxon>Pseudomonadati</taxon>
        <taxon>Bacteroidota</taxon>
        <taxon>Flavobacteriia</taxon>
        <taxon>Flavobacteriales</taxon>
        <taxon>Flavobacteriaceae</taxon>
    </lineage>
</organism>
<gene>
    <name evidence="2" type="ORF">BTO16_11100</name>
</gene>
<feature type="signal peptide" evidence="1">
    <location>
        <begin position="1"/>
        <end position="21"/>
    </location>
</feature>
<dbReference type="OrthoDB" id="1073285at2"/>
<dbReference type="EMBL" id="MSCM01000002">
    <property type="protein sequence ID" value="PQJ76450.1"/>
    <property type="molecule type" value="Genomic_DNA"/>
</dbReference>
<keyword evidence="3" id="KW-1185">Reference proteome</keyword>
<comment type="caution">
    <text evidence="2">The sequence shown here is derived from an EMBL/GenBank/DDBJ whole genome shotgun (WGS) entry which is preliminary data.</text>
</comment>
<accession>A0A2S7WFQ9</accession>
<name>A0A2S7WFQ9_9FLAO</name>
<dbReference type="Proteomes" id="UP000239068">
    <property type="component" value="Unassembled WGS sequence"/>
</dbReference>
<protein>
    <submittedName>
        <fullName evidence="2">Uncharacterized protein</fullName>
    </submittedName>
</protein>
<feature type="chain" id="PRO_5015491977" evidence="1">
    <location>
        <begin position="22"/>
        <end position="179"/>
    </location>
</feature>